<dbReference type="RefSeq" id="WP_115565147.1">
    <property type="nucleotide sequence ID" value="NZ_QRGR01000008.1"/>
</dbReference>
<evidence type="ECO:0000256" key="1">
    <source>
        <dbReference type="ARBA" id="ARBA00022729"/>
    </source>
</evidence>
<evidence type="ECO:0000313" key="5">
    <source>
        <dbReference type="Proteomes" id="UP000256708"/>
    </source>
</evidence>
<dbReference type="GO" id="GO:0010811">
    <property type="term" value="P:positive regulation of cell-substrate adhesion"/>
    <property type="evidence" value="ECO:0007669"/>
    <property type="project" value="TreeGrafter"/>
</dbReference>
<dbReference type="OrthoDB" id="7362103at2"/>
<keyword evidence="1 2" id="KW-0732">Signal</keyword>
<accession>A0A3D8LF51</accession>
<proteinExistence type="predicted"/>
<dbReference type="Proteomes" id="UP000256708">
    <property type="component" value="Unassembled WGS sequence"/>
</dbReference>
<feature type="domain" description="DUF4174" evidence="3">
    <location>
        <begin position="31"/>
        <end position="146"/>
    </location>
</feature>
<name>A0A3D8LF51_9BACT</name>
<organism evidence="4 5">
    <name type="scientific">Pontibacter diazotrophicus</name>
    <dbReference type="NCBI Taxonomy" id="1400979"/>
    <lineage>
        <taxon>Bacteria</taxon>
        <taxon>Pseudomonadati</taxon>
        <taxon>Bacteroidota</taxon>
        <taxon>Cytophagia</taxon>
        <taxon>Cytophagales</taxon>
        <taxon>Hymenobacteraceae</taxon>
        <taxon>Pontibacter</taxon>
    </lineage>
</organism>
<gene>
    <name evidence="4" type="ORF">DXT99_08675</name>
</gene>
<evidence type="ECO:0000256" key="2">
    <source>
        <dbReference type="SAM" id="SignalP"/>
    </source>
</evidence>
<evidence type="ECO:0000313" key="4">
    <source>
        <dbReference type="EMBL" id="RDV15552.1"/>
    </source>
</evidence>
<protein>
    <submittedName>
        <fullName evidence="4">DUF4174 domain-containing protein</fullName>
    </submittedName>
</protein>
<feature type="chain" id="PRO_5017694237" evidence="2">
    <location>
        <begin position="23"/>
        <end position="152"/>
    </location>
</feature>
<dbReference type="EMBL" id="QRGR01000008">
    <property type="protein sequence ID" value="RDV15552.1"/>
    <property type="molecule type" value="Genomic_DNA"/>
</dbReference>
<dbReference type="PANTHER" id="PTHR46792">
    <property type="entry name" value="COILED-COIL DOMAIN-CONTAINING PROTEIN 80"/>
    <property type="match status" value="1"/>
</dbReference>
<comment type="caution">
    <text evidence="4">The sequence shown here is derived from an EMBL/GenBank/DDBJ whole genome shotgun (WGS) entry which is preliminary data.</text>
</comment>
<dbReference type="InterPro" id="IPR025232">
    <property type="entry name" value="DUF4174"/>
</dbReference>
<sequence>MKKIVFSLFLAGFMLFGLRADAQTKSSGNILEQYKWKKRPLLIFAPSAENPAYVRQKELIQADKAALNDRDMVVIELIGQDKVYVNGTRQKGQHGQDLRSRFQVPQEAFSVILIGKDGTEKQRNNGTVALENIFGLIDQMPMRRQEMRENRD</sequence>
<dbReference type="Pfam" id="PF13778">
    <property type="entry name" value="DUF4174"/>
    <property type="match status" value="1"/>
</dbReference>
<reference evidence="5" key="1">
    <citation type="submission" date="2018-08" db="EMBL/GenBank/DDBJ databases">
        <authorList>
            <person name="Liu Z.-W."/>
            <person name="Du Z.-J."/>
        </authorList>
    </citation>
    <scope>NUCLEOTIDE SEQUENCE [LARGE SCALE GENOMIC DNA]</scope>
    <source>
        <strain evidence="5">H4X</strain>
    </source>
</reference>
<feature type="signal peptide" evidence="2">
    <location>
        <begin position="1"/>
        <end position="22"/>
    </location>
</feature>
<dbReference type="GO" id="GO:0030198">
    <property type="term" value="P:extracellular matrix organization"/>
    <property type="evidence" value="ECO:0007669"/>
    <property type="project" value="TreeGrafter"/>
</dbReference>
<evidence type="ECO:0000259" key="3">
    <source>
        <dbReference type="Pfam" id="PF13778"/>
    </source>
</evidence>
<keyword evidence="5" id="KW-1185">Reference proteome</keyword>
<dbReference type="PANTHER" id="PTHR46792:SF1">
    <property type="entry name" value="COILED-COIL DOMAIN-CONTAINING 80-LIKE 2"/>
    <property type="match status" value="1"/>
</dbReference>
<dbReference type="GO" id="GO:0005604">
    <property type="term" value="C:basement membrane"/>
    <property type="evidence" value="ECO:0007669"/>
    <property type="project" value="TreeGrafter"/>
</dbReference>
<dbReference type="AlphaFoldDB" id="A0A3D8LF51"/>